<dbReference type="PANTHER" id="PTHR40115:SF1">
    <property type="entry name" value="INNER MEMBRANE PROTEIN WITH PEPSY TM HELIX"/>
    <property type="match status" value="1"/>
</dbReference>
<feature type="transmembrane region" description="Helical" evidence="1">
    <location>
        <begin position="16"/>
        <end position="36"/>
    </location>
</feature>
<evidence type="ECO:0000313" key="3">
    <source>
        <dbReference type="Proteomes" id="UP001302349"/>
    </source>
</evidence>
<dbReference type="InterPro" id="IPR032307">
    <property type="entry name" value="PepSY_TM-like_2"/>
</dbReference>
<dbReference type="PANTHER" id="PTHR40115">
    <property type="entry name" value="INNER MEMBRANE PROTEIN WITH PEPSY TM HELIX"/>
    <property type="match status" value="1"/>
</dbReference>
<keyword evidence="1" id="KW-1133">Transmembrane helix</keyword>
<organism evidence="2 3">
    <name type="scientific">Imperialibacter roseus</name>
    <dbReference type="NCBI Taxonomy" id="1324217"/>
    <lineage>
        <taxon>Bacteria</taxon>
        <taxon>Pseudomonadati</taxon>
        <taxon>Bacteroidota</taxon>
        <taxon>Cytophagia</taxon>
        <taxon>Cytophagales</taxon>
        <taxon>Flammeovirgaceae</taxon>
        <taxon>Imperialibacter</taxon>
    </lineage>
</organism>
<evidence type="ECO:0000256" key="1">
    <source>
        <dbReference type="SAM" id="Phobius"/>
    </source>
</evidence>
<protein>
    <submittedName>
        <fullName evidence="2">PepSY-associated TM helix domain-containing protein</fullName>
    </submittedName>
</protein>
<feature type="transmembrane region" description="Helical" evidence="1">
    <location>
        <begin position="173"/>
        <end position="195"/>
    </location>
</feature>
<evidence type="ECO:0000313" key="2">
    <source>
        <dbReference type="EMBL" id="WOK08465.1"/>
    </source>
</evidence>
<dbReference type="RefSeq" id="WP_317491105.1">
    <property type="nucleotide sequence ID" value="NZ_CP136051.1"/>
</dbReference>
<keyword evidence="1" id="KW-0472">Membrane</keyword>
<proteinExistence type="predicted"/>
<gene>
    <name evidence="2" type="ORF">RT717_07415</name>
</gene>
<accession>A0ABZ0IVR5</accession>
<dbReference type="Pfam" id="PF16357">
    <property type="entry name" value="PepSY_TM_like_2"/>
    <property type="match status" value="1"/>
</dbReference>
<reference evidence="2 3" key="1">
    <citation type="journal article" date="2023" name="Microbiol. Resour. Announc.">
        <title>Complete Genome Sequence of Imperialibacter roseus strain P4T.</title>
        <authorList>
            <person name="Tizabi D.R."/>
            <person name="Bachvaroff T."/>
            <person name="Hill R.T."/>
        </authorList>
    </citation>
    <scope>NUCLEOTIDE SEQUENCE [LARGE SCALE GENOMIC DNA]</scope>
    <source>
        <strain evidence="2 3">P4T</strain>
    </source>
</reference>
<keyword evidence="1" id="KW-0812">Transmembrane</keyword>
<name>A0ABZ0IVR5_9BACT</name>
<dbReference type="EMBL" id="CP136051">
    <property type="protein sequence ID" value="WOK08465.1"/>
    <property type="molecule type" value="Genomic_DNA"/>
</dbReference>
<dbReference type="Proteomes" id="UP001302349">
    <property type="component" value="Chromosome"/>
</dbReference>
<feature type="transmembrane region" description="Helical" evidence="1">
    <location>
        <begin position="140"/>
        <end position="166"/>
    </location>
</feature>
<sequence>MARRVNLYQLIRQIHMYAAFITITFLVMYFVTGYLMNNPQWFDQEKPAPDIKTISMKKPEVSNEELYKQLKNKLEISGRFHNSWTNKGTTYYEYQSMLRQTIVYFDSTHTTATVKVSDRNTMGSITAYHRLHKYGGSPAYSLYVLLMDLASLALLIFVLTGVYMWLSFVKYRWLGVGFLAAGLAYSIWVWLTFIFY</sequence>
<keyword evidence="3" id="KW-1185">Reference proteome</keyword>